<dbReference type="InterPro" id="IPR005229">
    <property type="entry name" value="YicC/YloC-like"/>
</dbReference>
<keyword evidence="10" id="KW-1185">Reference proteome</keyword>
<evidence type="ECO:0000259" key="7">
    <source>
        <dbReference type="Pfam" id="PF03755"/>
    </source>
</evidence>
<dbReference type="InterPro" id="IPR013551">
    <property type="entry name" value="YicC-like_C"/>
</dbReference>
<feature type="region of interest" description="Disordered" evidence="6">
    <location>
        <begin position="1"/>
        <end position="22"/>
    </location>
</feature>
<dbReference type="EMBL" id="BAABGJ010000011">
    <property type="protein sequence ID" value="GAA4336751.1"/>
    <property type="molecule type" value="Genomic_DNA"/>
</dbReference>
<dbReference type="InterPro" id="IPR013527">
    <property type="entry name" value="YicC-like_N"/>
</dbReference>
<proteinExistence type="inferred from homology"/>
<keyword evidence="2" id="KW-0540">Nuclease</keyword>
<evidence type="ECO:0000313" key="9">
    <source>
        <dbReference type="EMBL" id="GAA4336751.1"/>
    </source>
</evidence>
<evidence type="ECO:0000256" key="2">
    <source>
        <dbReference type="ARBA" id="ARBA00022722"/>
    </source>
</evidence>
<evidence type="ECO:0000256" key="6">
    <source>
        <dbReference type="SAM" id="MobiDB-lite"/>
    </source>
</evidence>
<name>A0ABP8HBA5_9BURK</name>
<dbReference type="Pfam" id="PF03755">
    <property type="entry name" value="YicC-like_N"/>
    <property type="match status" value="1"/>
</dbReference>
<comment type="similarity">
    <text evidence="5">Belongs to the YicC/YloC family.</text>
</comment>
<comment type="cofactor">
    <cofactor evidence="1">
        <name>a divalent metal cation</name>
        <dbReference type="ChEBI" id="CHEBI:60240"/>
    </cofactor>
</comment>
<feature type="domain" description="Endoribonuclease YicC-like C-terminal" evidence="8">
    <location>
        <begin position="184"/>
        <end position="304"/>
    </location>
</feature>
<evidence type="ECO:0000256" key="4">
    <source>
        <dbReference type="ARBA" id="ARBA00022801"/>
    </source>
</evidence>
<dbReference type="Pfam" id="PF08340">
    <property type="entry name" value="YicC-like_C"/>
    <property type="match status" value="1"/>
</dbReference>
<feature type="domain" description="Endoribonuclease YicC-like N-terminal" evidence="7">
    <location>
        <begin position="3"/>
        <end position="163"/>
    </location>
</feature>
<evidence type="ECO:0000313" key="10">
    <source>
        <dbReference type="Proteomes" id="UP001500975"/>
    </source>
</evidence>
<organism evidence="9 10">
    <name type="scientific">Variovorax defluvii</name>
    <dbReference type="NCBI Taxonomy" id="913761"/>
    <lineage>
        <taxon>Bacteria</taxon>
        <taxon>Pseudomonadati</taxon>
        <taxon>Pseudomonadota</taxon>
        <taxon>Betaproteobacteria</taxon>
        <taxon>Burkholderiales</taxon>
        <taxon>Comamonadaceae</taxon>
        <taxon>Variovorax</taxon>
    </lineage>
</organism>
<reference evidence="10" key="1">
    <citation type="journal article" date="2019" name="Int. J. Syst. Evol. Microbiol.">
        <title>The Global Catalogue of Microorganisms (GCM) 10K type strain sequencing project: providing services to taxonomists for standard genome sequencing and annotation.</title>
        <authorList>
            <consortium name="The Broad Institute Genomics Platform"/>
            <consortium name="The Broad Institute Genome Sequencing Center for Infectious Disease"/>
            <person name="Wu L."/>
            <person name="Ma J."/>
        </authorList>
    </citation>
    <scope>NUCLEOTIDE SEQUENCE [LARGE SCALE GENOMIC DNA]</scope>
    <source>
        <strain evidence="10">JCM 17804</strain>
    </source>
</reference>
<accession>A0ABP8HBA5</accession>
<evidence type="ECO:0000256" key="1">
    <source>
        <dbReference type="ARBA" id="ARBA00001968"/>
    </source>
</evidence>
<evidence type="ECO:0000256" key="5">
    <source>
        <dbReference type="ARBA" id="ARBA00035648"/>
    </source>
</evidence>
<evidence type="ECO:0000259" key="8">
    <source>
        <dbReference type="Pfam" id="PF08340"/>
    </source>
</evidence>
<dbReference type="RefSeq" id="WP_345536842.1">
    <property type="nucleotide sequence ID" value="NZ_BAABGJ010000011.1"/>
</dbReference>
<dbReference type="Proteomes" id="UP001500975">
    <property type="component" value="Unassembled WGS sequence"/>
</dbReference>
<keyword evidence="3" id="KW-0255">Endonuclease</keyword>
<gene>
    <name evidence="9" type="ORF">GCM10023165_14240</name>
</gene>
<sequence length="304" mass="33138">MPVYSMTGYASGQSGPAGGPPEADIKAAAAGRLGVEIRSVNSRFLDLTFKLPEELRQHEPTLRELLTARLKRGKVELRAAIDSSGAAAIADPSSKLLQRLNGVQDHIRAWLPGARELSVADVLRLAAGDTSTRNDWGPDLSDLAAKTLEDLVAAREREGGRLAKMLLDHLALLRGLVAQALPLVPQLVEQQRSRFLERWQEAMGASGGTPPDAAQDRALTEATAFAIRIDVAEELTRLGSHLDEIERLVKKGGEIGKRLDFLIQELHREANTLGSKSATLELTRIGVDMKVLIEQMREQVQNIE</sequence>
<protein>
    <submittedName>
        <fullName evidence="9">YicC family protein</fullName>
    </submittedName>
</protein>
<dbReference type="NCBIfam" id="TIGR00255">
    <property type="entry name" value="YicC/YloC family endoribonuclease"/>
    <property type="match status" value="1"/>
</dbReference>
<keyword evidence="4" id="KW-0378">Hydrolase</keyword>
<evidence type="ECO:0000256" key="3">
    <source>
        <dbReference type="ARBA" id="ARBA00022759"/>
    </source>
</evidence>
<dbReference type="PANTHER" id="PTHR30636:SF3">
    <property type="entry name" value="UPF0701 PROTEIN YICC"/>
    <property type="match status" value="1"/>
</dbReference>
<dbReference type="PANTHER" id="PTHR30636">
    <property type="entry name" value="UPF0701 PROTEIN YICC"/>
    <property type="match status" value="1"/>
</dbReference>
<comment type="caution">
    <text evidence="9">The sequence shown here is derived from an EMBL/GenBank/DDBJ whole genome shotgun (WGS) entry which is preliminary data.</text>
</comment>